<dbReference type="PROSITE" id="PS51776">
    <property type="entry name" value="RH1"/>
    <property type="match status" value="1"/>
</dbReference>
<name>A0A0L8IBA9_OCTBM</name>
<evidence type="ECO:0008006" key="9">
    <source>
        <dbReference type="Google" id="ProtNLM"/>
    </source>
</evidence>
<dbReference type="Gene3D" id="6.10.230.10">
    <property type="match status" value="1"/>
</dbReference>
<feature type="coiled-coil region" evidence="4">
    <location>
        <begin position="82"/>
        <end position="158"/>
    </location>
</feature>
<dbReference type="GO" id="GO:0051959">
    <property type="term" value="F:dynein light intermediate chain binding"/>
    <property type="evidence" value="ECO:0007669"/>
    <property type="project" value="TreeGrafter"/>
</dbReference>
<evidence type="ECO:0000313" key="8">
    <source>
        <dbReference type="EMBL" id="KOF98305.1"/>
    </source>
</evidence>
<accession>A0A0L8IBA9</accession>
<dbReference type="SUPFAM" id="SSF161256">
    <property type="entry name" value="RILP dimerisation region"/>
    <property type="match status" value="1"/>
</dbReference>
<dbReference type="InterPro" id="IPR034743">
    <property type="entry name" value="RH1"/>
</dbReference>
<keyword evidence="1" id="KW-0813">Transport</keyword>
<dbReference type="Pfam" id="PF09744">
    <property type="entry name" value="RH1"/>
    <property type="match status" value="1"/>
</dbReference>
<dbReference type="GO" id="GO:0015031">
    <property type="term" value="P:protein transport"/>
    <property type="evidence" value="ECO:0007669"/>
    <property type="project" value="UniProtKB-KW"/>
</dbReference>
<dbReference type="PANTHER" id="PTHR21502:SF4">
    <property type="entry name" value="RILP-LIKE PROTEIN HOMOLOG"/>
    <property type="match status" value="1"/>
</dbReference>
<dbReference type="GO" id="GO:0031267">
    <property type="term" value="F:small GTPase binding"/>
    <property type="evidence" value="ECO:0007669"/>
    <property type="project" value="TreeGrafter"/>
</dbReference>
<evidence type="ECO:0000256" key="2">
    <source>
        <dbReference type="ARBA" id="ARBA00022927"/>
    </source>
</evidence>
<evidence type="ECO:0000256" key="4">
    <source>
        <dbReference type="SAM" id="Coils"/>
    </source>
</evidence>
<feature type="domain" description="RH1" evidence="6">
    <location>
        <begin position="21"/>
        <end position="109"/>
    </location>
</feature>
<protein>
    <recommendedName>
        <fullName evidence="9">RH1 domain-containing protein</fullName>
    </recommendedName>
</protein>
<feature type="region of interest" description="Disordered" evidence="5">
    <location>
        <begin position="351"/>
        <end position="399"/>
    </location>
</feature>
<dbReference type="OMA" id="SFGQWAD"/>
<dbReference type="InterPro" id="IPR021563">
    <property type="entry name" value="RILP_dimer"/>
</dbReference>
<dbReference type="Gene3D" id="1.20.58.1770">
    <property type="match status" value="1"/>
</dbReference>
<feature type="region of interest" description="Disordered" evidence="5">
    <location>
        <begin position="275"/>
        <end position="297"/>
    </location>
</feature>
<evidence type="ECO:0000256" key="1">
    <source>
        <dbReference type="ARBA" id="ARBA00022448"/>
    </source>
</evidence>
<dbReference type="PROSITE" id="PS51777">
    <property type="entry name" value="RH2"/>
    <property type="match status" value="1"/>
</dbReference>
<dbReference type="GO" id="GO:0046983">
    <property type="term" value="F:protein dimerization activity"/>
    <property type="evidence" value="ECO:0007669"/>
    <property type="project" value="InterPro"/>
</dbReference>
<feature type="compositionally biased region" description="Polar residues" evidence="5">
    <location>
        <begin position="361"/>
        <end position="370"/>
    </location>
</feature>
<gene>
    <name evidence="8" type="ORF">OCBIM_22026374mg</name>
</gene>
<dbReference type="CDD" id="cd14445">
    <property type="entry name" value="RILP-like"/>
    <property type="match status" value="1"/>
</dbReference>
<feature type="compositionally biased region" description="Acidic residues" evidence="5">
    <location>
        <begin position="373"/>
        <end position="386"/>
    </location>
</feature>
<feature type="coiled-coil region" evidence="4">
    <location>
        <begin position="183"/>
        <end position="217"/>
    </location>
</feature>
<dbReference type="EMBL" id="KQ416188">
    <property type="protein sequence ID" value="KOF98305.1"/>
    <property type="molecule type" value="Genomic_DNA"/>
</dbReference>
<dbReference type="GO" id="GO:0036064">
    <property type="term" value="C:ciliary basal body"/>
    <property type="evidence" value="ECO:0007669"/>
    <property type="project" value="TreeGrafter"/>
</dbReference>
<dbReference type="PANTHER" id="PTHR21502">
    <property type="entry name" value="ZINC FINGER PROTEIN DZIP1"/>
    <property type="match status" value="1"/>
</dbReference>
<dbReference type="AlphaFoldDB" id="A0A0L8IBA9"/>
<evidence type="ECO:0000259" key="6">
    <source>
        <dbReference type="PROSITE" id="PS51776"/>
    </source>
</evidence>
<dbReference type="Pfam" id="PF11461">
    <property type="entry name" value="RILP"/>
    <property type="match status" value="1"/>
</dbReference>
<dbReference type="KEGG" id="obi:106878142"/>
<feature type="domain" description="RH2" evidence="7">
    <location>
        <begin position="321"/>
        <end position="412"/>
    </location>
</feature>
<dbReference type="STRING" id="37653.A0A0L8IBA9"/>
<dbReference type="GO" id="GO:0060271">
    <property type="term" value="P:cilium assembly"/>
    <property type="evidence" value="ECO:0007669"/>
    <property type="project" value="TreeGrafter"/>
</dbReference>
<dbReference type="InterPro" id="IPR034744">
    <property type="entry name" value="RH2"/>
</dbReference>
<keyword evidence="2" id="KW-0653">Protein transport</keyword>
<reference evidence="8" key="1">
    <citation type="submission" date="2015-07" db="EMBL/GenBank/DDBJ databases">
        <title>MeaNS - Measles Nucleotide Surveillance Program.</title>
        <authorList>
            <person name="Tran T."/>
            <person name="Druce J."/>
        </authorList>
    </citation>
    <scope>NUCLEOTIDE SEQUENCE</scope>
    <source>
        <strain evidence="8">UCB-OBI-ISO-001</strain>
        <tissue evidence="8">Gonad</tissue>
    </source>
</reference>
<keyword evidence="3 4" id="KW-0175">Coiled coil</keyword>
<evidence type="ECO:0000256" key="5">
    <source>
        <dbReference type="SAM" id="MobiDB-lite"/>
    </source>
</evidence>
<dbReference type="InterPro" id="IPR051241">
    <property type="entry name" value="DZIP_RILPL"/>
</dbReference>
<evidence type="ECO:0000259" key="7">
    <source>
        <dbReference type="PROSITE" id="PS51777"/>
    </source>
</evidence>
<organism evidence="8">
    <name type="scientific">Octopus bimaculoides</name>
    <name type="common">California two-spotted octopus</name>
    <dbReference type="NCBI Taxonomy" id="37653"/>
    <lineage>
        <taxon>Eukaryota</taxon>
        <taxon>Metazoa</taxon>
        <taxon>Spiralia</taxon>
        <taxon>Lophotrochozoa</taxon>
        <taxon>Mollusca</taxon>
        <taxon>Cephalopoda</taxon>
        <taxon>Coleoidea</taxon>
        <taxon>Octopodiformes</taxon>
        <taxon>Octopoda</taxon>
        <taxon>Incirrata</taxon>
        <taxon>Octopodidae</taxon>
        <taxon>Octopus</taxon>
    </lineage>
</organism>
<sequence length="435" mass="50427">MDSCLIETIRRVRMNDEHFLMSSESSIENSYGISVADVYDQASGIGKELEKLIDCYGSEAITGLMHKVVRSLELLEALAIRYEQENNEIGDLKYTISRLEAEKLEKAQERARYERELELIEDNWQEEVKDLLKSIDHLQRENKQYHNLRETLKEQQKLAVAEALAASKIFTTEAEASAPPRKEEEELQVLTKLKETIDKQRNQIRAIKKELTQKQVDSDALQSQLERVVKINTDLRRKNSSQRKQTQTLLEERLELQSHIQDKEKQIQTIKGLLKEQECESSDTPSDGSDEGSLTAEELSRLEEKLSKYGKITVDISDQESPRFSIAELREVLKERNELKVRLIEIEEELKKYKPKPDDNLPNSEGNQSLAEELTDATETSSEEEGPVQGPINQEPFEKLYPYNKDSQIRKFFRFIMGKPREEPTICLSHLQWKK</sequence>
<proteinExistence type="predicted"/>
<dbReference type="GO" id="GO:0005737">
    <property type="term" value="C:cytoplasm"/>
    <property type="evidence" value="ECO:0007669"/>
    <property type="project" value="TreeGrafter"/>
</dbReference>
<dbReference type="OrthoDB" id="10069524at2759"/>
<evidence type="ECO:0000256" key="3">
    <source>
        <dbReference type="ARBA" id="ARBA00023054"/>
    </source>
</evidence>